<dbReference type="InterPro" id="IPR005467">
    <property type="entry name" value="His_kinase_dom"/>
</dbReference>
<evidence type="ECO:0000259" key="16">
    <source>
        <dbReference type="PROSITE" id="PS50894"/>
    </source>
</evidence>
<dbReference type="SMART" id="SM00387">
    <property type="entry name" value="HATPase_c"/>
    <property type="match status" value="1"/>
</dbReference>
<dbReference type="PANTHER" id="PTHR43395:SF10">
    <property type="entry name" value="CHEMOTAXIS PROTEIN CHEA"/>
    <property type="match status" value="1"/>
</dbReference>
<comment type="caution">
    <text evidence="17">The sequence shown here is derived from an EMBL/GenBank/DDBJ whole genome shotgun (WGS) entry which is preliminary data.</text>
</comment>
<keyword evidence="10" id="KW-0902">Two-component regulatory system</keyword>
<evidence type="ECO:0000313" key="18">
    <source>
        <dbReference type="Proteomes" id="UP000305471"/>
    </source>
</evidence>
<dbReference type="Pfam" id="PF02895">
    <property type="entry name" value="H-kinase_dim"/>
    <property type="match status" value="1"/>
</dbReference>
<dbReference type="PROSITE" id="PS50109">
    <property type="entry name" value="HIS_KIN"/>
    <property type="match status" value="1"/>
</dbReference>
<dbReference type="SMART" id="SM00073">
    <property type="entry name" value="HPT"/>
    <property type="match status" value="1"/>
</dbReference>
<evidence type="ECO:0000256" key="12">
    <source>
        <dbReference type="PROSITE-ProRule" id="PRU00110"/>
    </source>
</evidence>
<keyword evidence="6" id="KW-0808">Transferase</keyword>
<evidence type="ECO:0000259" key="14">
    <source>
        <dbReference type="PROSITE" id="PS50109"/>
    </source>
</evidence>
<keyword evidence="9" id="KW-0067">ATP-binding</keyword>
<feature type="modified residue" description="Phosphohistidine" evidence="12">
    <location>
        <position position="48"/>
    </location>
</feature>
<evidence type="ECO:0000256" key="5">
    <source>
        <dbReference type="ARBA" id="ARBA00022553"/>
    </source>
</evidence>
<organism evidence="17 18">
    <name type="scientific">Alteromonas portus</name>
    <dbReference type="NCBI Taxonomy" id="2565549"/>
    <lineage>
        <taxon>Bacteria</taxon>
        <taxon>Pseudomonadati</taxon>
        <taxon>Pseudomonadota</taxon>
        <taxon>Gammaproteobacteria</taxon>
        <taxon>Alteromonadales</taxon>
        <taxon>Alteromonadaceae</taxon>
        <taxon>Alteromonas/Salinimonas group</taxon>
        <taxon>Alteromonas</taxon>
    </lineage>
</organism>
<dbReference type="EC" id="2.7.13.3" evidence="2"/>
<keyword evidence="4" id="KW-0145">Chemotaxis</keyword>
<dbReference type="InterPro" id="IPR003594">
    <property type="entry name" value="HATPase_dom"/>
</dbReference>
<dbReference type="InterPro" id="IPR002545">
    <property type="entry name" value="CheW-lke_dom"/>
</dbReference>
<dbReference type="CDD" id="cd00731">
    <property type="entry name" value="CheA_reg"/>
    <property type="match status" value="1"/>
</dbReference>
<dbReference type="SUPFAM" id="SSF47226">
    <property type="entry name" value="Histidine-containing phosphotransfer domain, HPT domain"/>
    <property type="match status" value="1"/>
</dbReference>
<dbReference type="Pfam" id="PF02518">
    <property type="entry name" value="HATPase_c"/>
    <property type="match status" value="1"/>
</dbReference>
<dbReference type="Pfam" id="PF01627">
    <property type="entry name" value="Hpt"/>
    <property type="match status" value="1"/>
</dbReference>
<dbReference type="EMBL" id="SWCO01000009">
    <property type="protein sequence ID" value="TKB01921.1"/>
    <property type="molecule type" value="Genomic_DNA"/>
</dbReference>
<evidence type="ECO:0000256" key="10">
    <source>
        <dbReference type="ARBA" id="ARBA00023012"/>
    </source>
</evidence>
<accession>A0A4U0Z7U4</accession>
<reference evidence="17 18" key="1">
    <citation type="submission" date="2019-04" db="EMBL/GenBank/DDBJ databases">
        <title>Alteromonas portus sp. nov., an alginate lyase-excreting marine bacterium.</title>
        <authorList>
            <person name="Huang H."/>
            <person name="Mo K."/>
            <person name="Bao S."/>
        </authorList>
    </citation>
    <scope>NUCLEOTIDE SEQUENCE [LARGE SCALE GENOMIC DNA]</scope>
    <source>
        <strain evidence="17 18">HB161718</strain>
    </source>
</reference>
<dbReference type="CDD" id="cd16916">
    <property type="entry name" value="HATPase_CheA-like"/>
    <property type="match status" value="1"/>
</dbReference>
<dbReference type="FunFam" id="3.30.565.10:FF:000016">
    <property type="entry name" value="Chemotaxis protein CheA, putative"/>
    <property type="match status" value="1"/>
</dbReference>
<name>A0A4U0Z7U4_9ALTE</name>
<dbReference type="GO" id="GO:0005737">
    <property type="term" value="C:cytoplasm"/>
    <property type="evidence" value="ECO:0007669"/>
    <property type="project" value="InterPro"/>
</dbReference>
<dbReference type="InterPro" id="IPR004358">
    <property type="entry name" value="Sig_transdc_His_kin-like_C"/>
</dbReference>
<dbReference type="InterPro" id="IPR036061">
    <property type="entry name" value="CheW-like_dom_sf"/>
</dbReference>
<dbReference type="GO" id="GO:0006935">
    <property type="term" value="P:chemotaxis"/>
    <property type="evidence" value="ECO:0007669"/>
    <property type="project" value="UniProtKB-KW"/>
</dbReference>
<dbReference type="InterPro" id="IPR051315">
    <property type="entry name" value="Bact_Chemotaxis_CheA"/>
</dbReference>
<dbReference type="SUPFAM" id="SSF55874">
    <property type="entry name" value="ATPase domain of HSP90 chaperone/DNA topoisomerase II/histidine kinase"/>
    <property type="match status" value="1"/>
</dbReference>
<dbReference type="SMART" id="SM01231">
    <property type="entry name" value="H-kinase_dim"/>
    <property type="match status" value="1"/>
</dbReference>
<dbReference type="Gene3D" id="2.30.30.40">
    <property type="entry name" value="SH3 Domains"/>
    <property type="match status" value="1"/>
</dbReference>
<feature type="domain" description="Histidine kinase" evidence="14">
    <location>
        <begin position="288"/>
        <end position="496"/>
    </location>
</feature>
<feature type="domain" description="HPt" evidence="16">
    <location>
        <begin position="1"/>
        <end position="105"/>
    </location>
</feature>
<dbReference type="PROSITE" id="PS50851">
    <property type="entry name" value="CHEW"/>
    <property type="match status" value="1"/>
</dbReference>
<feature type="domain" description="CheW-like" evidence="15">
    <location>
        <begin position="498"/>
        <end position="632"/>
    </location>
</feature>
<dbReference type="FunFam" id="2.30.30.40:FF:000048">
    <property type="entry name" value="Chemotaxis protein CheA, putative"/>
    <property type="match status" value="1"/>
</dbReference>
<dbReference type="Gene3D" id="1.20.120.160">
    <property type="entry name" value="HPT domain"/>
    <property type="match status" value="1"/>
</dbReference>
<dbReference type="OrthoDB" id="9803176at2"/>
<dbReference type="InterPro" id="IPR004105">
    <property type="entry name" value="CheA-like_dim"/>
</dbReference>
<evidence type="ECO:0000256" key="7">
    <source>
        <dbReference type="ARBA" id="ARBA00022741"/>
    </source>
</evidence>
<keyword evidence="18" id="KW-1185">Reference proteome</keyword>
<evidence type="ECO:0000256" key="8">
    <source>
        <dbReference type="ARBA" id="ARBA00022777"/>
    </source>
</evidence>
<dbReference type="Gene3D" id="1.10.287.560">
    <property type="entry name" value="Histidine kinase CheA-like, homodimeric domain"/>
    <property type="match status" value="1"/>
</dbReference>
<keyword evidence="5 12" id="KW-0597">Phosphoprotein</keyword>
<dbReference type="SUPFAM" id="SSF50341">
    <property type="entry name" value="CheW-like"/>
    <property type="match status" value="1"/>
</dbReference>
<comment type="function">
    <text evidence="11">Involved in the transmission of sensory signals from the chemoreceptors to the flagellar motors. CheA is autophosphorylated; it can transfer its phosphate group to either CheB or CheY.</text>
</comment>
<evidence type="ECO:0000313" key="17">
    <source>
        <dbReference type="EMBL" id="TKB01921.1"/>
    </source>
</evidence>
<dbReference type="SMART" id="SM00260">
    <property type="entry name" value="CheW"/>
    <property type="match status" value="1"/>
</dbReference>
<dbReference type="Proteomes" id="UP000305471">
    <property type="component" value="Unassembled WGS sequence"/>
</dbReference>
<dbReference type="RefSeq" id="WP_136783050.1">
    <property type="nucleotide sequence ID" value="NZ_SWCO01000009.1"/>
</dbReference>
<evidence type="ECO:0000259" key="15">
    <source>
        <dbReference type="PROSITE" id="PS50851"/>
    </source>
</evidence>
<dbReference type="InterPro" id="IPR008207">
    <property type="entry name" value="Sig_transdc_His_kin_Hpt_dom"/>
</dbReference>
<dbReference type="InterPro" id="IPR036890">
    <property type="entry name" value="HATPase_C_sf"/>
</dbReference>
<dbReference type="Pfam" id="PF01584">
    <property type="entry name" value="CheW"/>
    <property type="match status" value="1"/>
</dbReference>
<feature type="region of interest" description="Disordered" evidence="13">
    <location>
        <begin position="127"/>
        <end position="147"/>
    </location>
</feature>
<evidence type="ECO:0000256" key="1">
    <source>
        <dbReference type="ARBA" id="ARBA00000085"/>
    </source>
</evidence>
<evidence type="ECO:0000256" key="9">
    <source>
        <dbReference type="ARBA" id="ARBA00022840"/>
    </source>
</evidence>
<proteinExistence type="predicted"/>
<dbReference type="PROSITE" id="PS50894">
    <property type="entry name" value="HPT"/>
    <property type="match status" value="1"/>
</dbReference>
<keyword evidence="8" id="KW-0418">Kinase</keyword>
<protein>
    <recommendedName>
        <fullName evidence="3">Chemotaxis protein CheA</fullName>
        <ecNumber evidence="2">2.7.13.3</ecNumber>
    </recommendedName>
</protein>
<sequence>MTIDVNQFHGVFFDESDEHLQDMEQLLMTLDVDAPDPEELNSIFRAAHSIKGGSGIFGFDALMNLTHVMENLLDKARNQEIQVTADIVDIFLQTLDVLKDTLSAYKEQTELPQEQIDASIKVLEDTLASASGQPVQDAQEPPEQNAEDEANEIEGFGFFDEDESEAQAQCENGADDIEGFGLFDDEATSSEAHADVETNRDTSKVDEGFGFFEPENLPVKTEVTQSVPPKQPIVKPVKTKPKAAAKEAASIRVDTTKIDAMVNLVGELVITQSMLSNVGQEVEGQVGERLQLAIDELQRNTREIQESVMSMRMLPVNMTFNRFPRVVRDLSSKLGKKVDLVIQGGNTEIDKSLIEKLVDPLTHLVRNSIDHGIESPEKRLEAGKSENGTVILSAEQKGSSIIIGIIDDGAGLNKARILEKATQNGLAVTPDMPDSEIWQLIFQAGFSTAAEVTDVSGRGVGMDVVRRNIESIGGRIEIESSQGEGSAFYIHLPLTLAIVDGMCVSVGDQIFVIPLLNVIESFQPTASQVKTLGNDKVLWIRDQYWPLVSLTHLMQVDDGITEPTKGIVVLLESSKKRYGVLVDSLVGQQQVVIKSLEQHYKKVAGIAGATIMGDGKVAMILDADSVAANCTTIPNEEVSL</sequence>
<dbReference type="CDD" id="cd00088">
    <property type="entry name" value="HPT"/>
    <property type="match status" value="1"/>
</dbReference>
<dbReference type="InterPro" id="IPR036641">
    <property type="entry name" value="HPT_dom_sf"/>
</dbReference>
<dbReference type="SUPFAM" id="SSF47384">
    <property type="entry name" value="Homodimeric domain of signal transducing histidine kinase"/>
    <property type="match status" value="1"/>
</dbReference>
<evidence type="ECO:0000256" key="11">
    <source>
        <dbReference type="ARBA" id="ARBA00035100"/>
    </source>
</evidence>
<dbReference type="GO" id="GO:0000155">
    <property type="term" value="F:phosphorelay sensor kinase activity"/>
    <property type="evidence" value="ECO:0007669"/>
    <property type="project" value="InterPro"/>
</dbReference>
<evidence type="ECO:0000256" key="2">
    <source>
        <dbReference type="ARBA" id="ARBA00012438"/>
    </source>
</evidence>
<dbReference type="GO" id="GO:0005524">
    <property type="term" value="F:ATP binding"/>
    <property type="evidence" value="ECO:0007669"/>
    <property type="project" value="UniProtKB-KW"/>
</dbReference>
<evidence type="ECO:0000256" key="6">
    <source>
        <dbReference type="ARBA" id="ARBA00022679"/>
    </source>
</evidence>
<dbReference type="PANTHER" id="PTHR43395">
    <property type="entry name" value="SENSOR HISTIDINE KINASE CHEA"/>
    <property type="match status" value="1"/>
</dbReference>
<evidence type="ECO:0000256" key="13">
    <source>
        <dbReference type="SAM" id="MobiDB-lite"/>
    </source>
</evidence>
<dbReference type="AlphaFoldDB" id="A0A4U0Z7U4"/>
<evidence type="ECO:0000256" key="3">
    <source>
        <dbReference type="ARBA" id="ARBA00021495"/>
    </source>
</evidence>
<keyword evidence="7" id="KW-0547">Nucleotide-binding</keyword>
<dbReference type="InterPro" id="IPR036097">
    <property type="entry name" value="HisK_dim/P_sf"/>
</dbReference>
<dbReference type="PRINTS" id="PR00344">
    <property type="entry name" value="BCTRLSENSOR"/>
</dbReference>
<dbReference type="Gene3D" id="3.30.565.10">
    <property type="entry name" value="Histidine kinase-like ATPase, C-terminal domain"/>
    <property type="match status" value="1"/>
</dbReference>
<gene>
    <name evidence="17" type="ORF">E5672_15575</name>
</gene>
<dbReference type="InterPro" id="IPR037006">
    <property type="entry name" value="CheA-like_homodim_sf"/>
</dbReference>
<comment type="catalytic activity">
    <reaction evidence="1">
        <text>ATP + protein L-histidine = ADP + protein N-phospho-L-histidine.</text>
        <dbReference type="EC" id="2.7.13.3"/>
    </reaction>
</comment>
<evidence type="ECO:0000256" key="4">
    <source>
        <dbReference type="ARBA" id="ARBA00022500"/>
    </source>
</evidence>